<dbReference type="EMBL" id="BAAAFZ010000063">
    <property type="protein sequence ID" value="GAA0597391.1"/>
    <property type="molecule type" value="Genomic_DNA"/>
</dbReference>
<evidence type="ECO:0000313" key="2">
    <source>
        <dbReference type="EMBL" id="GAA0597391.1"/>
    </source>
</evidence>
<accession>A0ABN1FTF2</accession>
<organism evidence="2 3">
    <name type="scientific">Craurococcus roseus</name>
    <dbReference type="NCBI Taxonomy" id="77585"/>
    <lineage>
        <taxon>Bacteria</taxon>
        <taxon>Pseudomonadati</taxon>
        <taxon>Pseudomonadota</taxon>
        <taxon>Alphaproteobacteria</taxon>
        <taxon>Acetobacterales</taxon>
        <taxon>Acetobacteraceae</taxon>
        <taxon>Craurococcus</taxon>
    </lineage>
</organism>
<comment type="caution">
    <text evidence="2">The sequence shown here is derived from an EMBL/GenBank/DDBJ whole genome shotgun (WGS) entry which is preliminary data.</text>
</comment>
<reference evidence="2 3" key="1">
    <citation type="journal article" date="2019" name="Int. J. Syst. Evol. Microbiol.">
        <title>The Global Catalogue of Microorganisms (GCM) 10K type strain sequencing project: providing services to taxonomists for standard genome sequencing and annotation.</title>
        <authorList>
            <consortium name="The Broad Institute Genomics Platform"/>
            <consortium name="The Broad Institute Genome Sequencing Center for Infectious Disease"/>
            <person name="Wu L."/>
            <person name="Ma J."/>
        </authorList>
    </citation>
    <scope>NUCLEOTIDE SEQUENCE [LARGE SCALE GENOMIC DNA]</scope>
    <source>
        <strain evidence="2 3">JCM 9933</strain>
    </source>
</reference>
<feature type="region of interest" description="Disordered" evidence="1">
    <location>
        <begin position="74"/>
        <end position="97"/>
    </location>
</feature>
<name>A0ABN1FTF2_9PROT</name>
<dbReference type="Proteomes" id="UP001501588">
    <property type="component" value="Unassembled WGS sequence"/>
</dbReference>
<sequence length="97" mass="10811">MEWPFLPVLERTERGPKSLRAALAADLALFARMLGFIYPPIAGAARADVGDDEFTPEQPRTRGMNAHRLLEGWRRPLPGRHSPDSTFSSLQPGARFP</sequence>
<evidence type="ECO:0000256" key="1">
    <source>
        <dbReference type="SAM" id="MobiDB-lite"/>
    </source>
</evidence>
<protein>
    <submittedName>
        <fullName evidence="2">Uncharacterized protein</fullName>
    </submittedName>
</protein>
<gene>
    <name evidence="2" type="ORF">GCM10009416_39570</name>
</gene>
<proteinExistence type="predicted"/>
<dbReference type="RefSeq" id="WP_343897129.1">
    <property type="nucleotide sequence ID" value="NZ_BAAAFZ010000063.1"/>
</dbReference>
<keyword evidence="3" id="KW-1185">Reference proteome</keyword>
<evidence type="ECO:0000313" key="3">
    <source>
        <dbReference type="Proteomes" id="UP001501588"/>
    </source>
</evidence>